<keyword evidence="3" id="KW-1185">Reference proteome</keyword>
<feature type="transmembrane region" description="Helical" evidence="1">
    <location>
        <begin position="68"/>
        <end position="88"/>
    </location>
</feature>
<dbReference type="KEGG" id="laj:A0128_08540"/>
<dbReference type="AlphaFoldDB" id="A0A1D7V2D1"/>
<accession>A0A1D7V2D1</accession>
<dbReference type="Proteomes" id="UP000094197">
    <property type="component" value="Chromosome 1"/>
</dbReference>
<gene>
    <name evidence="2" type="ORF">A0128_08540</name>
</gene>
<feature type="transmembrane region" description="Helical" evidence="1">
    <location>
        <begin position="20"/>
        <end position="48"/>
    </location>
</feature>
<evidence type="ECO:0000313" key="2">
    <source>
        <dbReference type="EMBL" id="AOP35996.1"/>
    </source>
</evidence>
<name>A0A1D7V2D1_9LEPT</name>
<reference evidence="2 3" key="1">
    <citation type="submission" date="2016-04" db="EMBL/GenBank/DDBJ databases">
        <title>Complete genome seqeunce of Leptospira alstonii serovar Room22.</title>
        <authorList>
            <person name="Nally J.E."/>
            <person name="Bayles D.O."/>
            <person name="Hurley D."/>
            <person name="Fanning S."/>
            <person name="McMahon B.J."/>
            <person name="Arent Z."/>
        </authorList>
    </citation>
    <scope>NUCLEOTIDE SEQUENCE [LARGE SCALE GENOMIC DNA]</scope>
    <source>
        <strain evidence="2 3">GWTS #1</strain>
    </source>
</reference>
<keyword evidence="1" id="KW-0472">Membrane</keyword>
<dbReference type="RefSeq" id="WP_069609209.1">
    <property type="nucleotide sequence ID" value="NZ_CP015217.1"/>
</dbReference>
<evidence type="ECO:0000313" key="3">
    <source>
        <dbReference type="Proteomes" id="UP000094197"/>
    </source>
</evidence>
<dbReference type="OrthoDB" id="344233at2"/>
<keyword evidence="1" id="KW-0812">Transmembrane</keyword>
<dbReference type="EMBL" id="CP015217">
    <property type="protein sequence ID" value="AOP35996.1"/>
    <property type="molecule type" value="Genomic_DNA"/>
</dbReference>
<evidence type="ECO:0000256" key="1">
    <source>
        <dbReference type="SAM" id="Phobius"/>
    </source>
</evidence>
<sequence length="105" mass="12026">MHSLFMNFEIKKRGLRLALFFTLASLTSFLLGNAVLQFVLLGLGILLFGFTFLFPEATDSFTSWSLEFILNFLSVFVKGGLLLFYILIWKPVLFVMDLFRGDKNS</sequence>
<proteinExistence type="predicted"/>
<organism evidence="2 3">
    <name type="scientific">Leptospira tipperaryensis</name>
    <dbReference type="NCBI Taxonomy" id="2564040"/>
    <lineage>
        <taxon>Bacteria</taxon>
        <taxon>Pseudomonadati</taxon>
        <taxon>Spirochaetota</taxon>
        <taxon>Spirochaetia</taxon>
        <taxon>Leptospirales</taxon>
        <taxon>Leptospiraceae</taxon>
        <taxon>Leptospira</taxon>
    </lineage>
</organism>
<keyword evidence="1" id="KW-1133">Transmembrane helix</keyword>
<protein>
    <submittedName>
        <fullName evidence="2">Uncharacterized protein</fullName>
    </submittedName>
</protein>